<dbReference type="Pfam" id="PF09764">
    <property type="entry name" value="Nt_Gln_amidase"/>
    <property type="match status" value="1"/>
</dbReference>
<reference evidence="11 13" key="1">
    <citation type="journal article" date="2018" name="Gigascience">
        <title>Genomes of trombidid mites reveal novel predicted allergens and laterally-transferred genes associated with secondary metabolism.</title>
        <authorList>
            <person name="Dong X."/>
            <person name="Chaisiri K."/>
            <person name="Xia D."/>
            <person name="Armstrong S.D."/>
            <person name="Fang Y."/>
            <person name="Donnelly M.J."/>
            <person name="Kadowaki T."/>
            <person name="McGarry J.W."/>
            <person name="Darby A.C."/>
            <person name="Makepeace B.L."/>
        </authorList>
    </citation>
    <scope>NUCLEOTIDE SEQUENCE [LARGE SCALE GENOMIC DNA]</scope>
    <source>
        <strain evidence="11">UoL-WK</strain>
    </source>
</reference>
<dbReference type="GO" id="GO:0070773">
    <property type="term" value="F:protein-N-terminal glutamine amidohydrolase activity"/>
    <property type="evidence" value="ECO:0007669"/>
    <property type="project" value="UniProtKB-UniRule"/>
</dbReference>
<evidence type="ECO:0000313" key="13">
    <source>
        <dbReference type="Proteomes" id="UP000285301"/>
    </source>
</evidence>
<evidence type="ECO:0000259" key="9">
    <source>
        <dbReference type="Pfam" id="PF09764"/>
    </source>
</evidence>
<comment type="function">
    <text evidence="1 8">Mediates the side-chain deamidation of N-terminal glutamine residues to glutamate, an important step in N-end rule pathway of protein degradation. Conversion of the resulting N-terminal glutamine to glutamate renders the protein susceptible to arginylation, polyubiquitination and degradation as specified by the N-end rule. Does not act on substrates with internal or C-terminal glutamine and does not act on non-glutamine residues in any position.</text>
</comment>
<sequence>MLAVPELSECVYTPCFCEENVWKLCESISKRHQLKQCHVVFVSNDNESIPIFKSKSGDQMLDHLTVWDYHVFLIYSPTESEPLVYDFDTLLAFPCKLVDYIKLSLQTERYLQPKHRRMFRVIKAEDYLKKFSSDRSRMRREDGTWIKQPPSYPCILAEDGKSNLNDLISMSMERCDIGMVFDFTTFQSFFMNRVIC</sequence>
<evidence type="ECO:0000256" key="2">
    <source>
        <dbReference type="ARBA" id="ARBA00008985"/>
    </source>
</evidence>
<evidence type="ECO:0000313" key="11">
    <source>
        <dbReference type="EMBL" id="RWS01648.1"/>
    </source>
</evidence>
<evidence type="ECO:0000313" key="10">
    <source>
        <dbReference type="EMBL" id="RWS01621.1"/>
    </source>
</evidence>
<keyword evidence="13" id="KW-1185">Reference proteome</keyword>
<comment type="subunit">
    <text evidence="3 8">Monomer.</text>
</comment>
<evidence type="ECO:0000256" key="5">
    <source>
        <dbReference type="ARBA" id="ARBA00021247"/>
    </source>
</evidence>
<accession>A0A3S3PIA4</accession>
<dbReference type="GO" id="GO:0005829">
    <property type="term" value="C:cytosol"/>
    <property type="evidence" value="ECO:0007669"/>
    <property type="project" value="TreeGrafter"/>
</dbReference>
<reference evidence="11" key="2">
    <citation type="submission" date="2018-11" db="EMBL/GenBank/DDBJ databases">
        <title>Trombidioid mite genomics.</title>
        <authorList>
            <person name="Dong X."/>
        </authorList>
    </citation>
    <scope>NUCLEOTIDE SEQUENCE</scope>
    <source>
        <strain evidence="11">UoL-WK</strain>
    </source>
</reference>
<dbReference type="Gene3D" id="3.10.620.10">
    <property type="entry name" value="Protein N-terminal glutamine amidohydrolase, alpha beta roll"/>
    <property type="match status" value="1"/>
</dbReference>
<evidence type="ECO:0000256" key="8">
    <source>
        <dbReference type="RuleBase" id="RU367082"/>
    </source>
</evidence>
<dbReference type="EMBL" id="NCKU01008844">
    <property type="protein sequence ID" value="RWS01648.1"/>
    <property type="molecule type" value="Genomic_DNA"/>
</dbReference>
<dbReference type="EC" id="3.5.1.122" evidence="4 8"/>
<dbReference type="PANTHER" id="PTHR13035">
    <property type="entry name" value="PROTEIN N-TERMINAL GLUTAMINE AMIDOHYDROLASE"/>
    <property type="match status" value="1"/>
</dbReference>
<dbReference type="GO" id="GO:0005634">
    <property type="term" value="C:nucleus"/>
    <property type="evidence" value="ECO:0007669"/>
    <property type="project" value="TreeGrafter"/>
</dbReference>
<comment type="similarity">
    <text evidence="2 8">Belongs to the NTAQ1 family.</text>
</comment>
<comment type="catalytic activity">
    <reaction evidence="7 8">
        <text>N-terminal L-glutaminyl-[protein] + H2O = N-terminal L-glutamyl-[protein] + NH4(+)</text>
        <dbReference type="Rhea" id="RHEA:50680"/>
        <dbReference type="Rhea" id="RHEA-COMP:12668"/>
        <dbReference type="Rhea" id="RHEA-COMP:12777"/>
        <dbReference type="ChEBI" id="CHEBI:15377"/>
        <dbReference type="ChEBI" id="CHEBI:28938"/>
        <dbReference type="ChEBI" id="CHEBI:64721"/>
        <dbReference type="ChEBI" id="CHEBI:64722"/>
        <dbReference type="EC" id="3.5.1.122"/>
    </reaction>
</comment>
<name>A0A3S3PIA4_9ACAR</name>
<dbReference type="InterPro" id="IPR039733">
    <property type="entry name" value="NTAQ1"/>
</dbReference>
<dbReference type="EMBL" id="NCKU01008876">
    <property type="protein sequence ID" value="RWS01621.1"/>
    <property type="molecule type" value="Genomic_DNA"/>
</dbReference>
<dbReference type="STRING" id="1965070.A0A3S3PIA4"/>
<evidence type="ECO:0000256" key="4">
    <source>
        <dbReference type="ARBA" id="ARBA00012718"/>
    </source>
</evidence>
<evidence type="ECO:0000256" key="6">
    <source>
        <dbReference type="ARBA" id="ARBA00022801"/>
    </source>
</evidence>
<dbReference type="InterPro" id="IPR023128">
    <property type="entry name" value="Prot_N_Gln_amidohydro_ab_roll"/>
</dbReference>
<dbReference type="GO" id="GO:0008418">
    <property type="term" value="F:protein-N-terminal asparagine amidohydrolase activity"/>
    <property type="evidence" value="ECO:0007669"/>
    <property type="project" value="UniProtKB-UniRule"/>
</dbReference>
<evidence type="ECO:0000313" key="12">
    <source>
        <dbReference type="EMBL" id="RWS12829.1"/>
    </source>
</evidence>
<gene>
    <name evidence="11" type="ORF">B4U79_05652</name>
    <name evidence="10" type="ORF">B4U79_12753</name>
    <name evidence="12" type="ORF">B4U79_15199</name>
</gene>
<evidence type="ECO:0000256" key="1">
    <source>
        <dbReference type="ARBA" id="ARBA00003923"/>
    </source>
</evidence>
<dbReference type="AlphaFoldDB" id="A0A3S3PIA4"/>
<dbReference type="Proteomes" id="UP000285301">
    <property type="component" value="Unassembled WGS sequence"/>
</dbReference>
<comment type="caution">
    <text evidence="11">The sequence shown here is derived from an EMBL/GenBank/DDBJ whole genome shotgun (WGS) entry which is preliminary data.</text>
</comment>
<dbReference type="InterPro" id="IPR037132">
    <property type="entry name" value="N_Gln_amidohydro_ab_roll_sf"/>
</dbReference>
<evidence type="ECO:0000256" key="3">
    <source>
        <dbReference type="ARBA" id="ARBA00011245"/>
    </source>
</evidence>
<protein>
    <recommendedName>
        <fullName evidence="5 8">Protein N-terminal glutamine amidohydrolase</fullName>
        <ecNumber evidence="4 8">3.5.1.122</ecNumber>
    </recommendedName>
    <alternativeName>
        <fullName evidence="8">Protein NH2-terminal glutamine deamidase</fullName>
    </alternativeName>
</protein>
<feature type="domain" description="Protein N-terminal glutamine amidohydrolase alpha beta roll" evidence="9">
    <location>
        <begin position="12"/>
        <end position="190"/>
    </location>
</feature>
<proteinExistence type="inferred from homology"/>
<keyword evidence="6 8" id="KW-0378">Hydrolase</keyword>
<evidence type="ECO:0000256" key="7">
    <source>
        <dbReference type="ARBA" id="ARBA00048768"/>
    </source>
</evidence>
<dbReference type="EMBL" id="NCKU01001194">
    <property type="protein sequence ID" value="RWS12829.1"/>
    <property type="molecule type" value="Genomic_DNA"/>
</dbReference>
<organism evidence="11 13">
    <name type="scientific">Dinothrombium tinctorium</name>
    <dbReference type="NCBI Taxonomy" id="1965070"/>
    <lineage>
        <taxon>Eukaryota</taxon>
        <taxon>Metazoa</taxon>
        <taxon>Ecdysozoa</taxon>
        <taxon>Arthropoda</taxon>
        <taxon>Chelicerata</taxon>
        <taxon>Arachnida</taxon>
        <taxon>Acari</taxon>
        <taxon>Acariformes</taxon>
        <taxon>Trombidiformes</taxon>
        <taxon>Prostigmata</taxon>
        <taxon>Anystina</taxon>
        <taxon>Parasitengona</taxon>
        <taxon>Trombidioidea</taxon>
        <taxon>Trombidiidae</taxon>
        <taxon>Dinothrombium</taxon>
    </lineage>
</organism>
<dbReference type="OrthoDB" id="191192at2759"/>
<dbReference type="PANTHER" id="PTHR13035:SF0">
    <property type="entry name" value="PROTEIN N-TERMINAL GLUTAMINE AMIDOHYDROLASE"/>
    <property type="match status" value="1"/>
</dbReference>